<keyword evidence="6 8" id="KW-0520">NAD</keyword>
<dbReference type="Pfam" id="PF20143">
    <property type="entry name" value="NAD_kinase_C"/>
    <property type="match status" value="1"/>
</dbReference>
<evidence type="ECO:0000256" key="3">
    <source>
        <dbReference type="ARBA" id="ARBA00022777"/>
    </source>
</evidence>
<dbReference type="GO" id="GO:0005524">
    <property type="term" value="F:ATP binding"/>
    <property type="evidence" value="ECO:0007669"/>
    <property type="project" value="UniProtKB-KW"/>
</dbReference>
<dbReference type="InterPro" id="IPR017438">
    <property type="entry name" value="ATP-NAD_kinase_N"/>
</dbReference>
<dbReference type="GO" id="GO:0003951">
    <property type="term" value="F:NAD+ kinase activity"/>
    <property type="evidence" value="ECO:0007669"/>
    <property type="project" value="UniProtKB-UniRule"/>
</dbReference>
<feature type="binding site" evidence="8">
    <location>
        <begin position="142"/>
        <end position="143"/>
    </location>
    <ligand>
        <name>NAD(+)</name>
        <dbReference type="ChEBI" id="CHEBI:57540"/>
    </ligand>
</feature>
<dbReference type="GO" id="GO:0051287">
    <property type="term" value="F:NAD binding"/>
    <property type="evidence" value="ECO:0007669"/>
    <property type="project" value="UniProtKB-ARBA"/>
</dbReference>
<dbReference type="Gene3D" id="2.60.200.30">
    <property type="entry name" value="Probable inorganic polyphosphate/atp-NAD kinase, domain 2"/>
    <property type="match status" value="1"/>
</dbReference>
<evidence type="ECO:0000256" key="4">
    <source>
        <dbReference type="ARBA" id="ARBA00022840"/>
    </source>
</evidence>
<comment type="subcellular location">
    <subcellularLocation>
        <location evidence="8">Cytoplasm</location>
    </subcellularLocation>
</comment>
<dbReference type="EC" id="2.7.1.23" evidence="8"/>
<feature type="binding site" evidence="8">
    <location>
        <begin position="68"/>
        <end position="69"/>
    </location>
    <ligand>
        <name>NAD(+)</name>
        <dbReference type="ChEBI" id="CHEBI:57540"/>
    </ligand>
</feature>
<dbReference type="InterPro" id="IPR016064">
    <property type="entry name" value="NAD/diacylglycerol_kinase_sf"/>
</dbReference>
<dbReference type="GO" id="GO:0006741">
    <property type="term" value="P:NADP+ biosynthetic process"/>
    <property type="evidence" value="ECO:0007669"/>
    <property type="project" value="UniProtKB-UniRule"/>
</dbReference>
<keyword evidence="4 8" id="KW-0067">ATP-binding</keyword>
<sequence length="285" mass="30957">MKSVAIISKPGRPQLPEVAARLVKWLKAHSYAVLADTDTCSVLPGLECVARETIAARKPEFVVVVGGDGTMLAAARAVAKAGIPILGVNLGSLGFMTEVRLEELEATLDAVERKQAVFDVRAMLRCELVRDGNAAEEYEALNDIVVNKAALARMVDFDVYVNRQFVSNYKADGVIVATPTGSTAYSLAAGGPILTPTVNAFVITPVSPHALTNRPLVVPDESEIAIEVKQPQEEAYLTVDGQTGEPLRQGDRIVCRKSKHTIQLLHLPQRSFFDVLRTKLKWGER</sequence>
<dbReference type="Proteomes" id="UP000779809">
    <property type="component" value="Unassembled WGS sequence"/>
</dbReference>
<comment type="similarity">
    <text evidence="8">Belongs to the NAD kinase family.</text>
</comment>
<dbReference type="GO" id="GO:0019674">
    <property type="term" value="P:NAD+ metabolic process"/>
    <property type="evidence" value="ECO:0007669"/>
    <property type="project" value="InterPro"/>
</dbReference>
<keyword evidence="5 8" id="KW-0521">NADP</keyword>
<comment type="cofactor">
    <cofactor evidence="8">
        <name>a divalent metal cation</name>
        <dbReference type="ChEBI" id="CHEBI:60240"/>
    </cofactor>
</comment>
<evidence type="ECO:0000256" key="1">
    <source>
        <dbReference type="ARBA" id="ARBA00022679"/>
    </source>
</evidence>
<feature type="binding site" evidence="8">
    <location>
        <position position="153"/>
    </location>
    <ligand>
        <name>NAD(+)</name>
        <dbReference type="ChEBI" id="CHEBI:57540"/>
    </ligand>
</feature>
<accession>A0A932A673</accession>
<feature type="active site" description="Proton acceptor" evidence="8">
    <location>
        <position position="68"/>
    </location>
</feature>
<dbReference type="FunFam" id="2.60.200.30:FF:000009">
    <property type="entry name" value="Poly(P)/ATP NAD kinase"/>
    <property type="match status" value="1"/>
</dbReference>
<dbReference type="PANTHER" id="PTHR20275">
    <property type="entry name" value="NAD KINASE"/>
    <property type="match status" value="1"/>
</dbReference>
<dbReference type="InterPro" id="IPR002504">
    <property type="entry name" value="NADK"/>
</dbReference>
<keyword evidence="2 8" id="KW-0547">Nucleotide-binding</keyword>
<gene>
    <name evidence="8" type="primary">nadK</name>
    <name evidence="9" type="ORF">HYX28_01445</name>
</gene>
<evidence type="ECO:0000313" key="10">
    <source>
        <dbReference type="Proteomes" id="UP000779809"/>
    </source>
</evidence>
<dbReference type="SUPFAM" id="SSF111331">
    <property type="entry name" value="NAD kinase/diacylglycerol kinase-like"/>
    <property type="match status" value="1"/>
</dbReference>
<feature type="binding site" evidence="8">
    <location>
        <position position="172"/>
    </location>
    <ligand>
        <name>NAD(+)</name>
        <dbReference type="ChEBI" id="CHEBI:57540"/>
    </ligand>
</feature>
<dbReference type="Pfam" id="PF01513">
    <property type="entry name" value="NAD_kinase"/>
    <property type="match status" value="1"/>
</dbReference>
<keyword evidence="8" id="KW-0963">Cytoplasm</keyword>
<evidence type="ECO:0000256" key="8">
    <source>
        <dbReference type="HAMAP-Rule" id="MF_00361"/>
    </source>
</evidence>
<dbReference type="EMBL" id="JACPNR010000004">
    <property type="protein sequence ID" value="MBI2677426.1"/>
    <property type="molecule type" value="Genomic_DNA"/>
</dbReference>
<comment type="catalytic activity">
    <reaction evidence="7 8">
        <text>NAD(+) + ATP = ADP + NADP(+) + H(+)</text>
        <dbReference type="Rhea" id="RHEA:18629"/>
        <dbReference type="ChEBI" id="CHEBI:15378"/>
        <dbReference type="ChEBI" id="CHEBI:30616"/>
        <dbReference type="ChEBI" id="CHEBI:57540"/>
        <dbReference type="ChEBI" id="CHEBI:58349"/>
        <dbReference type="ChEBI" id="CHEBI:456216"/>
        <dbReference type="EC" id="2.7.1.23"/>
    </reaction>
</comment>
<dbReference type="GO" id="GO:0005737">
    <property type="term" value="C:cytoplasm"/>
    <property type="evidence" value="ECO:0007669"/>
    <property type="project" value="UniProtKB-SubCell"/>
</dbReference>
<evidence type="ECO:0000256" key="5">
    <source>
        <dbReference type="ARBA" id="ARBA00022857"/>
    </source>
</evidence>
<dbReference type="AlphaFoldDB" id="A0A932A673"/>
<proteinExistence type="inferred from homology"/>
<dbReference type="HAMAP" id="MF_00361">
    <property type="entry name" value="NAD_kinase"/>
    <property type="match status" value="1"/>
</dbReference>
<comment type="caution">
    <text evidence="8">Lacks conserved residue(s) required for the propagation of feature annotation.</text>
</comment>
<dbReference type="PANTHER" id="PTHR20275:SF0">
    <property type="entry name" value="NAD KINASE"/>
    <property type="match status" value="1"/>
</dbReference>
<name>A0A932A673_9BACT</name>
<keyword evidence="1 8" id="KW-0808">Transferase</keyword>
<protein>
    <recommendedName>
        <fullName evidence="8">NAD kinase</fullName>
        <ecNumber evidence="8">2.7.1.23</ecNumber>
    </recommendedName>
    <alternativeName>
        <fullName evidence="8">ATP-dependent NAD kinase</fullName>
    </alternativeName>
</protein>
<feature type="binding site" evidence="8">
    <location>
        <position position="242"/>
    </location>
    <ligand>
        <name>NAD(+)</name>
        <dbReference type="ChEBI" id="CHEBI:57540"/>
    </ligand>
</feature>
<dbReference type="InterPro" id="IPR017437">
    <property type="entry name" value="ATP-NAD_kinase_PpnK-typ_C"/>
</dbReference>
<keyword evidence="3 8" id="KW-0418">Kinase</keyword>
<dbReference type="GO" id="GO:0046872">
    <property type="term" value="F:metal ion binding"/>
    <property type="evidence" value="ECO:0007669"/>
    <property type="project" value="UniProtKB-UniRule"/>
</dbReference>
<reference evidence="9" key="1">
    <citation type="submission" date="2020-07" db="EMBL/GenBank/DDBJ databases">
        <title>Huge and variable diversity of episymbiotic CPR bacteria and DPANN archaea in groundwater ecosystems.</title>
        <authorList>
            <person name="He C.Y."/>
            <person name="Keren R."/>
            <person name="Whittaker M."/>
            <person name="Farag I.F."/>
            <person name="Doudna J."/>
            <person name="Cate J.H.D."/>
            <person name="Banfield J.F."/>
        </authorList>
    </citation>
    <scope>NUCLEOTIDE SEQUENCE</scope>
    <source>
        <strain evidence="9">NC_groundwater_580_Pr5_B-0.1um_64_19</strain>
    </source>
</reference>
<organism evidence="9 10">
    <name type="scientific">Candidatus Korobacter versatilis</name>
    <dbReference type="NCBI Taxonomy" id="658062"/>
    <lineage>
        <taxon>Bacteria</taxon>
        <taxon>Pseudomonadati</taxon>
        <taxon>Acidobacteriota</taxon>
        <taxon>Terriglobia</taxon>
        <taxon>Terriglobales</taxon>
        <taxon>Candidatus Korobacteraceae</taxon>
        <taxon>Candidatus Korobacter</taxon>
    </lineage>
</organism>
<dbReference type="Gene3D" id="3.40.50.10330">
    <property type="entry name" value="Probable inorganic polyphosphate/atp-NAD kinase, domain 1"/>
    <property type="match status" value="1"/>
</dbReference>
<evidence type="ECO:0000256" key="6">
    <source>
        <dbReference type="ARBA" id="ARBA00023027"/>
    </source>
</evidence>
<evidence type="ECO:0000256" key="2">
    <source>
        <dbReference type="ARBA" id="ARBA00022741"/>
    </source>
</evidence>
<comment type="function">
    <text evidence="8">Involved in the regulation of the intracellular balance of NAD and NADP, and is a key enzyme in the biosynthesis of NADP. Catalyzes specifically the phosphorylation on 2'-hydroxyl of the adenosine moiety of NAD to yield NADP.</text>
</comment>
<feature type="binding site" evidence="8">
    <location>
        <position position="170"/>
    </location>
    <ligand>
        <name>NAD(+)</name>
        <dbReference type="ChEBI" id="CHEBI:57540"/>
    </ligand>
</feature>
<evidence type="ECO:0000313" key="9">
    <source>
        <dbReference type="EMBL" id="MBI2677426.1"/>
    </source>
</evidence>
<evidence type="ECO:0000256" key="7">
    <source>
        <dbReference type="ARBA" id="ARBA00047925"/>
    </source>
</evidence>
<comment type="caution">
    <text evidence="9">The sequence shown here is derived from an EMBL/GenBank/DDBJ whole genome shotgun (WGS) entry which is preliminary data.</text>
</comment>